<gene>
    <name evidence="1" type="ORF">SAMN05880501_1171</name>
</gene>
<sequence>MRFMNEMNTEQPNKLCLEFARILGSTPSVINGVCTATRSRTNIHPTVLGRNAQSFMFVPQAFSFEKLDDEGNALCLGETVILEEEINPFISCLRENGIIVTALHNHWLFEEPRLLYIHFQSIDEPLSFARKTRRALRVLTKKDVGKSHENHDNTLDLAEKLCEKFHDILGGMHTFEDGVCTVMDSRLNIKPRVMGRKGRAFLLIPQMFVFESLTSDGKALCSGETVILEDELNLFISKLRKNNILVTAFHNHWLFEDPRLMYIHFVKIDHPVQFAEDVKDALQVLTDEIVKC</sequence>
<proteinExistence type="predicted"/>
<protein>
    <submittedName>
        <fullName evidence="1">Uncharacterized protein DUF1259</fullName>
    </submittedName>
</protein>
<accession>A0A285TP10</accession>
<dbReference type="InterPro" id="IPR011094">
    <property type="entry name" value="Uncharacterised_LppY/LpqO"/>
</dbReference>
<dbReference type="Pfam" id="PF07485">
    <property type="entry name" value="DUF1529"/>
    <property type="match status" value="2"/>
</dbReference>
<name>A0A285TP10_9BACL</name>
<reference evidence="2" key="1">
    <citation type="submission" date="2017-08" db="EMBL/GenBank/DDBJ databases">
        <authorList>
            <person name="Varghese N."/>
            <person name="Submissions S."/>
        </authorList>
    </citation>
    <scope>NUCLEOTIDE SEQUENCE [LARGE SCALE GENOMIC DNA]</scope>
    <source>
        <strain evidence="2">JC22</strain>
    </source>
</reference>
<dbReference type="EMBL" id="OBMQ01000017">
    <property type="protein sequence ID" value="SOC24272.1"/>
    <property type="molecule type" value="Genomic_DNA"/>
</dbReference>
<keyword evidence="2" id="KW-1185">Reference proteome</keyword>
<organism evidence="1 2">
    <name type="scientific">Ureibacillus xyleni</name>
    <dbReference type="NCBI Taxonomy" id="614648"/>
    <lineage>
        <taxon>Bacteria</taxon>
        <taxon>Bacillati</taxon>
        <taxon>Bacillota</taxon>
        <taxon>Bacilli</taxon>
        <taxon>Bacillales</taxon>
        <taxon>Caryophanaceae</taxon>
        <taxon>Ureibacillus</taxon>
    </lineage>
</organism>
<dbReference type="Proteomes" id="UP000219636">
    <property type="component" value="Unassembled WGS sequence"/>
</dbReference>
<dbReference type="AlphaFoldDB" id="A0A285TP10"/>
<evidence type="ECO:0000313" key="2">
    <source>
        <dbReference type="Proteomes" id="UP000219636"/>
    </source>
</evidence>
<evidence type="ECO:0000313" key="1">
    <source>
        <dbReference type="EMBL" id="SOC24272.1"/>
    </source>
</evidence>